<accession>A0A151ABV1</accession>
<evidence type="ECO:0000313" key="2">
    <source>
        <dbReference type="EMBL" id="KYH25115.1"/>
    </source>
</evidence>
<feature type="transmembrane region" description="Helical" evidence="1">
    <location>
        <begin position="32"/>
        <end position="51"/>
    </location>
</feature>
<name>A0A151ABV1_9EURY</name>
<evidence type="ECO:0000256" key="1">
    <source>
        <dbReference type="SAM" id="Phobius"/>
    </source>
</evidence>
<gene>
    <name evidence="2" type="ORF">HAPAU_26980</name>
</gene>
<evidence type="ECO:0000313" key="3">
    <source>
        <dbReference type="Proteomes" id="UP000075321"/>
    </source>
</evidence>
<dbReference type="EMBL" id="LTAZ01000007">
    <property type="protein sequence ID" value="KYH25115.1"/>
    <property type="molecule type" value="Genomic_DNA"/>
</dbReference>
<keyword evidence="1" id="KW-0472">Membrane</keyword>
<keyword evidence="1" id="KW-0812">Transmembrane</keyword>
<dbReference type="RefSeq" id="WP_169802657.1">
    <property type="nucleotide sequence ID" value="NZ_LTAZ01000007.1"/>
</dbReference>
<protein>
    <submittedName>
        <fullName evidence="2">Uncharacterized protein</fullName>
    </submittedName>
</protein>
<feature type="transmembrane region" description="Helical" evidence="1">
    <location>
        <begin position="7"/>
        <end position="26"/>
    </location>
</feature>
<dbReference type="AlphaFoldDB" id="A0A151ABV1"/>
<dbReference type="Proteomes" id="UP000075321">
    <property type="component" value="Unassembled WGS sequence"/>
</dbReference>
<sequence>MEQFVQSIVGGGVVLLCGLWIGAFSAAYSGVWLLGAVLVLFGLGGLTYGIGREIEL</sequence>
<comment type="caution">
    <text evidence="2">The sequence shown here is derived from an EMBL/GenBank/DDBJ whole genome shotgun (WGS) entry which is preliminary data.</text>
</comment>
<keyword evidence="3" id="KW-1185">Reference proteome</keyword>
<organism evidence="2 3">
    <name type="scientific">Halalkalicoccus paucihalophilus</name>
    <dbReference type="NCBI Taxonomy" id="1008153"/>
    <lineage>
        <taxon>Archaea</taxon>
        <taxon>Methanobacteriati</taxon>
        <taxon>Methanobacteriota</taxon>
        <taxon>Stenosarchaea group</taxon>
        <taxon>Halobacteria</taxon>
        <taxon>Halobacteriales</taxon>
        <taxon>Halococcaceae</taxon>
        <taxon>Halalkalicoccus</taxon>
    </lineage>
</organism>
<proteinExistence type="predicted"/>
<keyword evidence="1" id="KW-1133">Transmembrane helix</keyword>
<dbReference type="PATRIC" id="fig|1008153.3.peg.2754"/>
<reference evidence="2 3" key="1">
    <citation type="submission" date="2016-02" db="EMBL/GenBank/DDBJ databases">
        <title>Genome sequence of Halalkalicoccus paucihalophilus DSM 24557.</title>
        <authorList>
            <person name="Poehlein A."/>
            <person name="Daniel R."/>
        </authorList>
    </citation>
    <scope>NUCLEOTIDE SEQUENCE [LARGE SCALE GENOMIC DNA]</scope>
    <source>
        <strain evidence="2 3">DSM 24557</strain>
    </source>
</reference>